<dbReference type="EMBL" id="BSYO01000022">
    <property type="protein sequence ID" value="GMH20561.1"/>
    <property type="molecule type" value="Genomic_DNA"/>
</dbReference>
<reference evidence="3" key="1">
    <citation type="submission" date="2023-05" db="EMBL/GenBank/DDBJ databases">
        <title>Nepenthes gracilis genome sequencing.</title>
        <authorList>
            <person name="Fukushima K."/>
        </authorList>
    </citation>
    <scope>NUCLEOTIDE SEQUENCE</scope>
    <source>
        <strain evidence="3">SING2019-196</strain>
    </source>
</reference>
<evidence type="ECO:0000313" key="4">
    <source>
        <dbReference type="Proteomes" id="UP001279734"/>
    </source>
</evidence>
<evidence type="ECO:0000256" key="2">
    <source>
        <dbReference type="SAM" id="MobiDB-lite"/>
    </source>
</evidence>
<dbReference type="GO" id="GO:0017148">
    <property type="term" value="P:negative regulation of translation"/>
    <property type="evidence" value="ECO:0007669"/>
    <property type="project" value="TreeGrafter"/>
</dbReference>
<feature type="region of interest" description="Disordered" evidence="2">
    <location>
        <begin position="527"/>
        <end position="555"/>
    </location>
</feature>
<evidence type="ECO:0008006" key="5">
    <source>
        <dbReference type="Google" id="ProtNLM"/>
    </source>
</evidence>
<dbReference type="GO" id="GO:0030014">
    <property type="term" value="C:CCR4-NOT complex"/>
    <property type="evidence" value="ECO:0007669"/>
    <property type="project" value="InterPro"/>
</dbReference>
<gene>
    <name evidence="3" type="ORF">Nepgr_022402</name>
</gene>
<dbReference type="SUPFAM" id="SSF48452">
    <property type="entry name" value="TPR-like"/>
    <property type="match status" value="1"/>
</dbReference>
<sequence length="802" mass="89226">MDSLDLSSSPSMAATREGDSSAEDVGVLSAVASLRKDAAALYQLRKYAECVDVLNQLLQKKEDDPKLFLFMLSRKSMKILLMDLERRCMRPLGLAIGFFYLHVYPKALSVLEPLFQNIEPMDEGTALHVCLLAAGCCSCYSECTQICLIIVGLARHLWMCFSVFEDVINYLEKAFGVSYVINQVDNGSMGQQQLSNLVSKSSSDSLSQTLSDETIEYETLLSTLDTGGHSLSRLSNLSSVIDLSRNPADRHSTAIDLKLKLPLYKLQLLLLTRSLKAAKREVKLAVNVARGRDSSKALLLMSQLEYARRNYPKAMKLLVASINEPEVGSSIILNNNYRCIYYQRQKHHTSSIFFHKALSNCLSHWKEKPSLSHDKSLLIMYNCGLQYLSLGRPTLSARCFEKADVVFYNRLLLWLRLAECCLMALERGLLKSSATLPHRSEFKVHVIGQGKCRHLSTDSGFLRNGHVRDDPHEAIDCDPKLSMLFALQCLFNALHLLACSEFKSVNSGLPSRSAPLGDKLSSLNLNSGVNGSDSEARSKEMSLGQVNSNGDVKEQRGGKSINAAAACSFPDYVDICRRENQMIKQAALVDLAFVELELGNPLQALSTARMFQNACLSRAWPKEAAEHMLIYLSSGHDMELPYTEDDCQQWQMKATIDAEEPNPGSMITSKSAPEEPQDVVFANPDEARGALHVNLAAVFVMQGDIERAEQHARWALLTMPKSRAAVLISVYLDLKRGNCNEAISKLRRRSGVSFLPRDRNQKTAVANLFFFFKFLGYILRVAVVHISAQAGCPSSEKKDCNI</sequence>
<evidence type="ECO:0000256" key="1">
    <source>
        <dbReference type="ARBA" id="ARBA00010080"/>
    </source>
</evidence>
<dbReference type="PANTHER" id="PTHR12979:SF5">
    <property type="entry name" value="CCR4-NOT TRANSCRIPTION COMPLEX SUBUNIT 10"/>
    <property type="match status" value="1"/>
</dbReference>
<organism evidence="3 4">
    <name type="scientific">Nepenthes gracilis</name>
    <name type="common">Slender pitcher plant</name>
    <dbReference type="NCBI Taxonomy" id="150966"/>
    <lineage>
        <taxon>Eukaryota</taxon>
        <taxon>Viridiplantae</taxon>
        <taxon>Streptophyta</taxon>
        <taxon>Embryophyta</taxon>
        <taxon>Tracheophyta</taxon>
        <taxon>Spermatophyta</taxon>
        <taxon>Magnoliopsida</taxon>
        <taxon>eudicotyledons</taxon>
        <taxon>Gunneridae</taxon>
        <taxon>Pentapetalae</taxon>
        <taxon>Caryophyllales</taxon>
        <taxon>Nepenthaceae</taxon>
        <taxon>Nepenthes</taxon>
    </lineage>
</organism>
<dbReference type="InterPro" id="IPR011990">
    <property type="entry name" value="TPR-like_helical_dom_sf"/>
</dbReference>
<comment type="similarity">
    <text evidence="1">Belongs to the CNOT10 family.</text>
</comment>
<evidence type="ECO:0000313" key="3">
    <source>
        <dbReference type="EMBL" id="GMH20561.1"/>
    </source>
</evidence>
<dbReference type="InterPro" id="IPR039740">
    <property type="entry name" value="CNOT10"/>
</dbReference>
<comment type="caution">
    <text evidence="3">The sequence shown here is derived from an EMBL/GenBank/DDBJ whole genome shotgun (WGS) entry which is preliminary data.</text>
</comment>
<name>A0AAD3T0R8_NEPGR</name>
<keyword evidence="4" id="KW-1185">Reference proteome</keyword>
<accession>A0AAD3T0R8</accession>
<protein>
    <recommendedName>
        <fullName evidence="5">CCR4-NOT transcription complex subunit 10</fullName>
    </recommendedName>
</protein>
<dbReference type="GO" id="GO:0006402">
    <property type="term" value="P:mRNA catabolic process"/>
    <property type="evidence" value="ECO:0007669"/>
    <property type="project" value="TreeGrafter"/>
</dbReference>
<dbReference type="AlphaFoldDB" id="A0AAD3T0R8"/>
<dbReference type="Proteomes" id="UP001279734">
    <property type="component" value="Unassembled WGS sequence"/>
</dbReference>
<proteinExistence type="inferred from homology"/>
<dbReference type="PANTHER" id="PTHR12979">
    <property type="entry name" value="CCR4-NOT TRANSCRIPTION COMPLEX SUBUNIT 10"/>
    <property type="match status" value="1"/>
</dbReference>